<comment type="subcellular location">
    <subcellularLocation>
        <location evidence="1">Membrane</location>
        <topology evidence="1">Single-pass membrane protein</topology>
    </subcellularLocation>
</comment>
<keyword evidence="2 4" id="KW-0472">Membrane</keyword>
<dbReference type="InterPro" id="IPR013783">
    <property type="entry name" value="Ig-like_fold"/>
</dbReference>
<dbReference type="Proteomes" id="UP000479000">
    <property type="component" value="Unassembled WGS sequence"/>
</dbReference>
<dbReference type="SUPFAM" id="SSF48726">
    <property type="entry name" value="Immunoglobulin"/>
    <property type="match status" value="4"/>
</dbReference>
<dbReference type="AlphaFoldDB" id="A0A6H5GDY7"/>
<feature type="domain" description="Ig-like" evidence="5">
    <location>
        <begin position="341"/>
        <end position="425"/>
    </location>
</feature>
<dbReference type="Gene3D" id="2.60.40.10">
    <property type="entry name" value="Immunoglobulins"/>
    <property type="match status" value="5"/>
</dbReference>
<feature type="domain" description="Ig-like" evidence="5">
    <location>
        <begin position="141"/>
        <end position="235"/>
    </location>
</feature>
<dbReference type="InterPro" id="IPR036179">
    <property type="entry name" value="Ig-like_dom_sf"/>
</dbReference>
<dbReference type="EMBL" id="CADCXU010010470">
    <property type="protein sequence ID" value="CAB0001313.1"/>
    <property type="molecule type" value="Genomic_DNA"/>
</dbReference>
<accession>A0A6H5GDY7</accession>
<organism evidence="6 7">
    <name type="scientific">Nesidiocoris tenuis</name>
    <dbReference type="NCBI Taxonomy" id="355587"/>
    <lineage>
        <taxon>Eukaryota</taxon>
        <taxon>Metazoa</taxon>
        <taxon>Ecdysozoa</taxon>
        <taxon>Arthropoda</taxon>
        <taxon>Hexapoda</taxon>
        <taxon>Insecta</taxon>
        <taxon>Pterygota</taxon>
        <taxon>Neoptera</taxon>
        <taxon>Paraneoptera</taxon>
        <taxon>Hemiptera</taxon>
        <taxon>Heteroptera</taxon>
        <taxon>Panheteroptera</taxon>
        <taxon>Cimicomorpha</taxon>
        <taxon>Miridae</taxon>
        <taxon>Dicyphina</taxon>
        <taxon>Nesidiocoris</taxon>
    </lineage>
</organism>
<dbReference type="InterPro" id="IPR007110">
    <property type="entry name" value="Ig-like_dom"/>
</dbReference>
<dbReference type="SMART" id="SM00409">
    <property type="entry name" value="IG"/>
    <property type="match status" value="3"/>
</dbReference>
<dbReference type="SUPFAM" id="SSF55874">
    <property type="entry name" value="ATPase domain of HSP90 chaperone/DNA topoisomerase II/histidine kinase"/>
    <property type="match status" value="1"/>
</dbReference>
<reference evidence="6 7" key="1">
    <citation type="submission" date="2020-02" db="EMBL/GenBank/DDBJ databases">
        <authorList>
            <person name="Ferguson B K."/>
        </authorList>
    </citation>
    <scope>NUCLEOTIDE SEQUENCE [LARGE SCALE GENOMIC DNA]</scope>
</reference>
<keyword evidence="4" id="KW-0812">Transmembrane</keyword>
<dbReference type="InterPro" id="IPR003599">
    <property type="entry name" value="Ig_sub"/>
</dbReference>
<evidence type="ECO:0000256" key="4">
    <source>
        <dbReference type="SAM" id="Phobius"/>
    </source>
</evidence>
<evidence type="ECO:0000256" key="2">
    <source>
        <dbReference type="ARBA" id="ARBA00023136"/>
    </source>
</evidence>
<feature type="domain" description="Ig-like" evidence="5">
    <location>
        <begin position="242"/>
        <end position="336"/>
    </location>
</feature>
<evidence type="ECO:0000256" key="3">
    <source>
        <dbReference type="ARBA" id="ARBA00023157"/>
    </source>
</evidence>
<evidence type="ECO:0000313" key="7">
    <source>
        <dbReference type="Proteomes" id="UP000479000"/>
    </source>
</evidence>
<keyword evidence="7" id="KW-1185">Reference proteome</keyword>
<gene>
    <name evidence="6" type="ORF">NTEN_LOCUS7100</name>
</gene>
<dbReference type="InterPro" id="IPR003598">
    <property type="entry name" value="Ig_sub2"/>
</dbReference>
<dbReference type="PROSITE" id="PS50835">
    <property type="entry name" value="IG_LIKE"/>
    <property type="match status" value="3"/>
</dbReference>
<evidence type="ECO:0000259" key="5">
    <source>
        <dbReference type="PROSITE" id="PS50835"/>
    </source>
</evidence>
<dbReference type="GO" id="GO:0016020">
    <property type="term" value="C:membrane"/>
    <property type="evidence" value="ECO:0007669"/>
    <property type="project" value="UniProtKB-SubCell"/>
</dbReference>
<dbReference type="Pfam" id="PF13895">
    <property type="entry name" value="Ig_2"/>
    <property type="match status" value="1"/>
</dbReference>
<dbReference type="InterPro" id="IPR036890">
    <property type="entry name" value="HATPase_C_sf"/>
</dbReference>
<dbReference type="Pfam" id="PF08205">
    <property type="entry name" value="C2-set_2"/>
    <property type="match status" value="1"/>
</dbReference>
<protein>
    <recommendedName>
        <fullName evidence="5">Ig-like domain-containing protein</fullName>
    </recommendedName>
</protein>
<dbReference type="CDD" id="cd00096">
    <property type="entry name" value="Ig"/>
    <property type="match status" value="1"/>
</dbReference>
<name>A0A6H5GDY7_9HEMI</name>
<evidence type="ECO:0000313" key="6">
    <source>
        <dbReference type="EMBL" id="CAB0001313.1"/>
    </source>
</evidence>
<sequence length="811" mass="90672">MLSKTSIRSPLLRRRSYRYMNNALDLFMLLILSVFDAYFHLACNISPNLPDWNLPTDLFIAYHTLIYLVDARDRNLADGLHSALSSNLGSRSYFQSGPARLRVTRVTERDQGIFRCRVDFLNSPTRNYRINLTLIDPPNGPQIFYRDGTEVKDVAGPYLEGQDVFLTCIVTDGEPTPAVSWWLGDRMIDNDSDKVLPGRVINNIVLSVLRNLQNNNLSCQALSTPSSTPVVKTIKLQLYLKPQTVKIVSSSEAMSAGMSKHLMCETEGSHPPATISWLLDGEPIKQAATMVAIGLNRTSSTLTLRPEWDDDGKMLTCRAINPKIPGAIVEDRRYLRITYAPIASVRVASDSGQTILSEGHPVKLVCDIKANPPAESVIWYHGGDLVRTNESMNVLSIDSLSPHHAGEYSCFVRNREGVTRSKPISIAVKYAPMCKEGMEEIQIGVVPRQTIEARCEVDALPSGKHLKFSWTFNSSKDVVAIPGAWVKSHDSVSVLPYTPIQDRDFGTLACWAENPVGQQTRPCVIHLVRAKLPEPPKSCKVLDRALDKVDVVCEAGDNGGIDQHFILEVLDNHGEEMMGDEGTGQPLYRMLAQSPRFTLQSLQHEKRYKLMIYSKNLVGRSMPPVVLDDVHLPTAMERLARNALSRMNSVGVALRSVCRVASRKVHLRRIQNPKVLCFHDDYASPYKIMSEFCPSLVMSNIGFQAFIEDMKKQGKSDLSNSVIGQFGVGFYSVFMVAKLVEVFTKSKTDSQGYKWSCDGFDKPRFVLHYKADAPVNINALLYFPEGKPALQELPRHCRFDSRSKECNSKAQ</sequence>
<feature type="transmembrane region" description="Helical" evidence="4">
    <location>
        <begin position="21"/>
        <end position="41"/>
    </location>
</feature>
<dbReference type="Gene3D" id="3.30.565.10">
    <property type="entry name" value="Histidine kinase-like ATPase, C-terminal domain"/>
    <property type="match status" value="1"/>
</dbReference>
<dbReference type="PANTHER" id="PTHR23278">
    <property type="entry name" value="SIDESTEP PROTEIN"/>
    <property type="match status" value="1"/>
</dbReference>
<evidence type="ECO:0000256" key="1">
    <source>
        <dbReference type="ARBA" id="ARBA00004167"/>
    </source>
</evidence>
<dbReference type="SMART" id="SM00408">
    <property type="entry name" value="IGc2"/>
    <property type="match status" value="2"/>
</dbReference>
<keyword evidence="4" id="KW-1133">Transmembrane helix</keyword>
<dbReference type="PANTHER" id="PTHR23278:SF4">
    <property type="entry name" value="SIDESTEP, ISOFORM C"/>
    <property type="match status" value="1"/>
</dbReference>
<keyword evidence="3" id="KW-1015">Disulfide bond</keyword>
<dbReference type="OrthoDB" id="6250964at2759"/>
<proteinExistence type="predicted"/>
<dbReference type="InterPro" id="IPR013162">
    <property type="entry name" value="CD80_C2-set"/>
</dbReference>